<name>A0A6L2PMA0_COPFO</name>
<dbReference type="EMBL" id="BLKM01000450">
    <property type="protein sequence ID" value="GFG33689.1"/>
    <property type="molecule type" value="Genomic_DNA"/>
</dbReference>
<protein>
    <submittedName>
        <fullName evidence="1">Uncharacterized protein</fullName>
    </submittedName>
</protein>
<evidence type="ECO:0000313" key="2">
    <source>
        <dbReference type="Proteomes" id="UP000502823"/>
    </source>
</evidence>
<reference evidence="2" key="1">
    <citation type="submission" date="2020-01" db="EMBL/GenBank/DDBJ databases">
        <title>Draft genome sequence of the Termite Coptotermes fromosanus.</title>
        <authorList>
            <person name="Itakura S."/>
            <person name="Yosikawa Y."/>
            <person name="Umezawa K."/>
        </authorList>
    </citation>
    <scope>NUCLEOTIDE SEQUENCE [LARGE SCALE GENOMIC DNA]</scope>
</reference>
<sequence length="85" mass="10153">MGEIKYCVLAYLSCSHNRLIAAIRCGNLQITEITLVTRIEWIYEEECYREAKENALQPHIESRIHTEILCQRYTERLKEDWHLSL</sequence>
<proteinExistence type="predicted"/>
<dbReference type="InParanoid" id="A0A6L2PMA0"/>
<gene>
    <name evidence="1" type="ORF">Cfor_02434</name>
</gene>
<comment type="caution">
    <text evidence="1">The sequence shown here is derived from an EMBL/GenBank/DDBJ whole genome shotgun (WGS) entry which is preliminary data.</text>
</comment>
<dbReference type="AlphaFoldDB" id="A0A6L2PMA0"/>
<keyword evidence="2" id="KW-1185">Reference proteome</keyword>
<evidence type="ECO:0000313" key="1">
    <source>
        <dbReference type="EMBL" id="GFG33689.1"/>
    </source>
</evidence>
<accession>A0A6L2PMA0</accession>
<dbReference type="Proteomes" id="UP000502823">
    <property type="component" value="Unassembled WGS sequence"/>
</dbReference>
<organism evidence="1 2">
    <name type="scientific">Coptotermes formosanus</name>
    <name type="common">Formosan subterranean termite</name>
    <dbReference type="NCBI Taxonomy" id="36987"/>
    <lineage>
        <taxon>Eukaryota</taxon>
        <taxon>Metazoa</taxon>
        <taxon>Ecdysozoa</taxon>
        <taxon>Arthropoda</taxon>
        <taxon>Hexapoda</taxon>
        <taxon>Insecta</taxon>
        <taxon>Pterygota</taxon>
        <taxon>Neoptera</taxon>
        <taxon>Polyneoptera</taxon>
        <taxon>Dictyoptera</taxon>
        <taxon>Blattodea</taxon>
        <taxon>Blattoidea</taxon>
        <taxon>Termitoidae</taxon>
        <taxon>Rhinotermitidae</taxon>
        <taxon>Coptotermes</taxon>
    </lineage>
</organism>